<feature type="domain" description="PPIase cyclophilin-type" evidence="1">
    <location>
        <begin position="101"/>
        <end position="292"/>
    </location>
</feature>
<dbReference type="GO" id="GO:0005737">
    <property type="term" value="C:cytoplasm"/>
    <property type="evidence" value="ECO:0007669"/>
    <property type="project" value="TreeGrafter"/>
</dbReference>
<dbReference type="GO" id="GO:0006457">
    <property type="term" value="P:protein folding"/>
    <property type="evidence" value="ECO:0007669"/>
    <property type="project" value="TreeGrafter"/>
</dbReference>
<dbReference type="SUPFAM" id="SSF50891">
    <property type="entry name" value="Cyclophilin-like"/>
    <property type="match status" value="1"/>
</dbReference>
<dbReference type="EMBL" id="JBGBPQ010000001">
    <property type="protein sequence ID" value="KAL1529622.1"/>
    <property type="molecule type" value="Genomic_DNA"/>
</dbReference>
<dbReference type="Pfam" id="PF00160">
    <property type="entry name" value="Pro_isomerase"/>
    <property type="match status" value="1"/>
</dbReference>
<dbReference type="GO" id="GO:0003755">
    <property type="term" value="F:peptidyl-prolyl cis-trans isomerase activity"/>
    <property type="evidence" value="ECO:0007669"/>
    <property type="project" value="InterPro"/>
</dbReference>
<dbReference type="GO" id="GO:0016018">
    <property type="term" value="F:cyclosporin A binding"/>
    <property type="evidence" value="ECO:0007669"/>
    <property type="project" value="TreeGrafter"/>
</dbReference>
<accession>A0AB34K8W7</accession>
<protein>
    <recommendedName>
        <fullName evidence="1">PPIase cyclophilin-type domain-containing protein</fullName>
    </recommendedName>
</protein>
<dbReference type="InterPro" id="IPR029000">
    <property type="entry name" value="Cyclophilin-like_dom_sf"/>
</dbReference>
<comment type="caution">
    <text evidence="2">The sequence shown here is derived from an EMBL/GenBank/DDBJ whole genome shotgun (WGS) entry which is preliminary data.</text>
</comment>
<dbReference type="PRINTS" id="PR00153">
    <property type="entry name" value="CSAPPISMRASE"/>
</dbReference>
<dbReference type="InterPro" id="IPR002130">
    <property type="entry name" value="Cyclophilin-type_PPIase_dom"/>
</dbReference>
<evidence type="ECO:0000313" key="3">
    <source>
        <dbReference type="Proteomes" id="UP001515480"/>
    </source>
</evidence>
<dbReference type="PANTHER" id="PTHR11071">
    <property type="entry name" value="PEPTIDYL-PROLYL CIS-TRANS ISOMERASE"/>
    <property type="match status" value="1"/>
</dbReference>
<name>A0AB34K8W7_PRYPA</name>
<dbReference type="Proteomes" id="UP001515480">
    <property type="component" value="Unassembled WGS sequence"/>
</dbReference>
<dbReference type="PROSITE" id="PS50072">
    <property type="entry name" value="CSA_PPIASE_2"/>
    <property type="match status" value="1"/>
</dbReference>
<reference evidence="2 3" key="1">
    <citation type="journal article" date="2024" name="Science">
        <title>Giant polyketide synthase enzymes in the biosynthesis of giant marine polyether toxins.</title>
        <authorList>
            <person name="Fallon T.R."/>
            <person name="Shende V.V."/>
            <person name="Wierzbicki I.H."/>
            <person name="Pendleton A.L."/>
            <person name="Watervoot N.F."/>
            <person name="Auber R.P."/>
            <person name="Gonzalez D.J."/>
            <person name="Wisecaver J.H."/>
            <person name="Moore B.S."/>
        </authorList>
    </citation>
    <scope>NUCLEOTIDE SEQUENCE [LARGE SCALE GENOMIC DNA]</scope>
    <source>
        <strain evidence="2 3">12B1</strain>
    </source>
</reference>
<dbReference type="Gene3D" id="2.40.100.10">
    <property type="entry name" value="Cyclophilin-like"/>
    <property type="match status" value="1"/>
</dbReference>
<evidence type="ECO:0000313" key="2">
    <source>
        <dbReference type="EMBL" id="KAL1529622.1"/>
    </source>
</evidence>
<keyword evidence="3" id="KW-1185">Reference proteome</keyword>
<sequence length="303" mass="32881">MVPVGVRLAVTGLSGRPELNGRAGVSISWDEEKGRVGVKLDTGERLLLKPDSVLVHGAAQGRPSRSIEERSLFSNMFARPGALSKHEADVVWSGTRLPRVFFDIEVDGAPFGRVVIELWPDRTPKSAENFRALCTGERGVSKSSRKRLCYRGSKFLRVLKGLALFGGDITKGDGKGGESIYGGEYEDLSCTSDGAPTHDRPGIVSMGWPGDKPPGDPEDDNPHKRTHLRFGSRFSIFLEADHHFDGRLPVVGVVVAGIDILAALSETPVNARKQPETKVGLTIDIKISDCGQLPESECRLRDS</sequence>
<organism evidence="2 3">
    <name type="scientific">Prymnesium parvum</name>
    <name type="common">Toxic golden alga</name>
    <dbReference type="NCBI Taxonomy" id="97485"/>
    <lineage>
        <taxon>Eukaryota</taxon>
        <taxon>Haptista</taxon>
        <taxon>Haptophyta</taxon>
        <taxon>Prymnesiophyceae</taxon>
        <taxon>Prymnesiales</taxon>
        <taxon>Prymnesiaceae</taxon>
        <taxon>Prymnesium</taxon>
    </lineage>
</organism>
<dbReference type="AlphaFoldDB" id="A0AB34K8W7"/>
<dbReference type="PANTHER" id="PTHR11071:SF561">
    <property type="entry name" value="PEPTIDYL-PROLYL CIS-TRANS ISOMERASE D-RELATED"/>
    <property type="match status" value="1"/>
</dbReference>
<proteinExistence type="predicted"/>
<gene>
    <name evidence="2" type="ORF">AB1Y20_000564</name>
</gene>
<evidence type="ECO:0000259" key="1">
    <source>
        <dbReference type="PROSITE" id="PS50072"/>
    </source>
</evidence>